<dbReference type="EMBL" id="JACAZE010000017">
    <property type="protein sequence ID" value="KAF7296157.1"/>
    <property type="molecule type" value="Genomic_DNA"/>
</dbReference>
<gene>
    <name evidence="1" type="ORF">HMN09_01084100</name>
</gene>
<accession>A0A8H6SD78</accession>
<proteinExistence type="predicted"/>
<evidence type="ECO:0000313" key="1">
    <source>
        <dbReference type="EMBL" id="KAF7296157.1"/>
    </source>
</evidence>
<sequence length="107" mass="11821">MLPAFCNVKIDLKLGPFFDPATVYLSMLGCEDIDICASTNKQAAPDPKPNRPSYHCLDSANQRPRSSLDVLRLYLHQQVFLDVGTQSFPCSASAFLDERVSLANDTV</sequence>
<dbReference type="AlphaFoldDB" id="A0A8H6SD78"/>
<name>A0A8H6SD78_MYCCL</name>
<dbReference type="Proteomes" id="UP000613580">
    <property type="component" value="Unassembled WGS sequence"/>
</dbReference>
<protein>
    <submittedName>
        <fullName evidence="1">Uncharacterized protein</fullName>
    </submittedName>
</protein>
<reference evidence="1" key="1">
    <citation type="submission" date="2020-05" db="EMBL/GenBank/DDBJ databases">
        <title>Mycena genomes resolve the evolution of fungal bioluminescence.</title>
        <authorList>
            <person name="Tsai I.J."/>
        </authorList>
    </citation>
    <scope>NUCLEOTIDE SEQUENCE</scope>
    <source>
        <strain evidence="1">110903Hualien_Pintung</strain>
    </source>
</reference>
<keyword evidence="2" id="KW-1185">Reference proteome</keyword>
<evidence type="ECO:0000313" key="2">
    <source>
        <dbReference type="Proteomes" id="UP000613580"/>
    </source>
</evidence>
<comment type="caution">
    <text evidence="1">The sequence shown here is derived from an EMBL/GenBank/DDBJ whole genome shotgun (WGS) entry which is preliminary data.</text>
</comment>
<organism evidence="1 2">
    <name type="scientific">Mycena chlorophos</name>
    <name type="common">Agaric fungus</name>
    <name type="synonym">Agaricus chlorophos</name>
    <dbReference type="NCBI Taxonomy" id="658473"/>
    <lineage>
        <taxon>Eukaryota</taxon>
        <taxon>Fungi</taxon>
        <taxon>Dikarya</taxon>
        <taxon>Basidiomycota</taxon>
        <taxon>Agaricomycotina</taxon>
        <taxon>Agaricomycetes</taxon>
        <taxon>Agaricomycetidae</taxon>
        <taxon>Agaricales</taxon>
        <taxon>Marasmiineae</taxon>
        <taxon>Mycenaceae</taxon>
        <taxon>Mycena</taxon>
    </lineage>
</organism>